<feature type="domain" description="HSac2" evidence="2">
    <location>
        <begin position="153"/>
        <end position="315"/>
    </location>
</feature>
<name>A0A5C3E2A6_9BASI</name>
<dbReference type="OrthoDB" id="405996at2759"/>
<feature type="compositionally biased region" description="Polar residues" evidence="1">
    <location>
        <begin position="26"/>
        <end position="43"/>
    </location>
</feature>
<keyword evidence="4" id="KW-1185">Reference proteome</keyword>
<gene>
    <name evidence="3" type="ORF">UTRI_02248</name>
</gene>
<proteinExistence type="predicted"/>
<organism evidence="3 4">
    <name type="scientific">Ustilago trichophora</name>
    <dbReference type="NCBI Taxonomy" id="86804"/>
    <lineage>
        <taxon>Eukaryota</taxon>
        <taxon>Fungi</taxon>
        <taxon>Dikarya</taxon>
        <taxon>Basidiomycota</taxon>
        <taxon>Ustilaginomycotina</taxon>
        <taxon>Ustilaginomycetes</taxon>
        <taxon>Ustilaginales</taxon>
        <taxon>Ustilaginaceae</taxon>
        <taxon>Ustilago</taxon>
    </lineage>
</organism>
<dbReference type="PROSITE" id="PS51791">
    <property type="entry name" value="HSAC2"/>
    <property type="match status" value="1"/>
</dbReference>
<dbReference type="GO" id="GO:0046856">
    <property type="term" value="P:phosphatidylinositol dephosphorylation"/>
    <property type="evidence" value="ECO:0007669"/>
    <property type="project" value="TreeGrafter"/>
</dbReference>
<dbReference type="PANTHER" id="PTHR45662">
    <property type="entry name" value="PHOSPHATIDYLINOSITIDE PHOSPHATASE SAC1"/>
    <property type="match status" value="1"/>
</dbReference>
<dbReference type="Proteomes" id="UP000324022">
    <property type="component" value="Unassembled WGS sequence"/>
</dbReference>
<dbReference type="EMBL" id="OOIN01000005">
    <property type="protein sequence ID" value="SPO23569.1"/>
    <property type="molecule type" value="Genomic_DNA"/>
</dbReference>
<feature type="compositionally biased region" description="Polar residues" evidence="1">
    <location>
        <begin position="1"/>
        <end position="15"/>
    </location>
</feature>
<dbReference type="InterPro" id="IPR034753">
    <property type="entry name" value="hSac2"/>
</dbReference>
<dbReference type="AlphaFoldDB" id="A0A5C3E2A6"/>
<evidence type="ECO:0000256" key="1">
    <source>
        <dbReference type="SAM" id="MobiDB-lite"/>
    </source>
</evidence>
<feature type="region of interest" description="Disordered" evidence="1">
    <location>
        <begin position="331"/>
        <end position="357"/>
    </location>
</feature>
<evidence type="ECO:0000313" key="4">
    <source>
        <dbReference type="Proteomes" id="UP000324022"/>
    </source>
</evidence>
<dbReference type="GO" id="GO:0043812">
    <property type="term" value="F:phosphatidylinositol-4-phosphate phosphatase activity"/>
    <property type="evidence" value="ECO:0007669"/>
    <property type="project" value="TreeGrafter"/>
</dbReference>
<feature type="region of interest" description="Disordered" evidence="1">
    <location>
        <begin position="1"/>
        <end position="43"/>
    </location>
</feature>
<dbReference type="InterPro" id="IPR022158">
    <property type="entry name" value="Inositol_phosphatase"/>
</dbReference>
<sequence>MSAADSSPPATTQEKIATAVAPPSAAQPSRTEVGSTCSSNPLSKDSNIPKARFVLTEKALDDAFNDIWANNANAISHCYSNTDALKVDFTRTGKRSFLGMINDATNSVYRMVQGAVTDFFRQTVLDFTYGSIGLHGLERYYDDLNSRDPSESIRLARVRASAIESCRREAVPESEDLIGGWTLCSPLQANTVQALKLEEKVALLTAKALYVCSYDFGSEKLNHFTKVLVGDIVGLQEGLYVTSPNESSHPEDNWGFVVTYLNSISRSNTTASIKNITTTTAAAETASSAHATESAQRIFAFRAISDEIDDPKNLSNANATLRSRHLHHTVKGNPLKSQRGNEAAGGSMHGYDAEDDEDEEGCISSKRKVAMIVELLRESCIDAGAFDPDDEDVDKPFITHKTIQSLDEAKAMMPLFGPLIEGLKRRLWL</sequence>
<dbReference type="PANTHER" id="PTHR45662:SF7">
    <property type="entry name" value="SACI DOMAIN PROTEIN (AFU_ORTHOLOGUE AFUA_1G15890)"/>
    <property type="match status" value="1"/>
</dbReference>
<evidence type="ECO:0000313" key="3">
    <source>
        <dbReference type="EMBL" id="SPO23569.1"/>
    </source>
</evidence>
<reference evidence="3 4" key="1">
    <citation type="submission" date="2018-03" db="EMBL/GenBank/DDBJ databases">
        <authorList>
            <person name="Guldener U."/>
        </authorList>
    </citation>
    <scope>NUCLEOTIDE SEQUENCE [LARGE SCALE GENOMIC DNA]</scope>
    <source>
        <strain evidence="3 4">NBRC100155</strain>
    </source>
</reference>
<dbReference type="Pfam" id="PF12456">
    <property type="entry name" value="hSac2"/>
    <property type="match status" value="1"/>
</dbReference>
<protein>
    <recommendedName>
        <fullName evidence="2">HSac2 domain-containing protein</fullName>
    </recommendedName>
</protein>
<dbReference type="GO" id="GO:0005783">
    <property type="term" value="C:endoplasmic reticulum"/>
    <property type="evidence" value="ECO:0007669"/>
    <property type="project" value="TreeGrafter"/>
</dbReference>
<accession>A0A5C3E2A6</accession>
<evidence type="ECO:0000259" key="2">
    <source>
        <dbReference type="PROSITE" id="PS51791"/>
    </source>
</evidence>